<dbReference type="SUPFAM" id="SSF46774">
    <property type="entry name" value="ARID-like"/>
    <property type="match status" value="1"/>
</dbReference>
<evidence type="ECO:0000256" key="1">
    <source>
        <dbReference type="SAM" id="MobiDB-lite"/>
    </source>
</evidence>
<dbReference type="Proteomes" id="UP001151760">
    <property type="component" value="Unassembled WGS sequence"/>
</dbReference>
<evidence type="ECO:0000313" key="3">
    <source>
        <dbReference type="EMBL" id="GJS95347.1"/>
    </source>
</evidence>
<evidence type="ECO:0000259" key="2">
    <source>
        <dbReference type="PROSITE" id="PS51011"/>
    </source>
</evidence>
<dbReference type="PANTHER" id="PTHR46410">
    <property type="entry name" value="AT-RICH INTERACTIVE DOMAIN-CONTAINING PROTEIN 2"/>
    <property type="match status" value="1"/>
</dbReference>
<dbReference type="InterPro" id="IPR036875">
    <property type="entry name" value="Znf_CCHC_sf"/>
</dbReference>
<reference evidence="3" key="2">
    <citation type="submission" date="2022-01" db="EMBL/GenBank/DDBJ databases">
        <authorList>
            <person name="Yamashiro T."/>
            <person name="Shiraishi A."/>
            <person name="Satake H."/>
            <person name="Nakayama K."/>
        </authorList>
    </citation>
    <scope>NUCLEOTIDE SEQUENCE</scope>
</reference>
<protein>
    <submittedName>
        <fullName evidence="3">ARID DNA-binding domain-containing protein</fullName>
    </submittedName>
</protein>
<evidence type="ECO:0000313" key="4">
    <source>
        <dbReference type="Proteomes" id="UP001151760"/>
    </source>
</evidence>
<reference evidence="3" key="1">
    <citation type="journal article" date="2022" name="Int. J. Mol. Sci.">
        <title>Draft Genome of Tanacetum Coccineum: Genomic Comparison of Closely Related Tanacetum-Family Plants.</title>
        <authorList>
            <person name="Yamashiro T."/>
            <person name="Shiraishi A."/>
            <person name="Nakayama K."/>
            <person name="Satake H."/>
        </authorList>
    </citation>
    <scope>NUCLEOTIDE SEQUENCE</scope>
</reference>
<dbReference type="InterPro" id="IPR001606">
    <property type="entry name" value="ARID_dom"/>
</dbReference>
<dbReference type="SUPFAM" id="SSF57756">
    <property type="entry name" value="Retrovirus zinc finger-like domains"/>
    <property type="match status" value="1"/>
</dbReference>
<dbReference type="Gene3D" id="1.10.150.60">
    <property type="entry name" value="ARID DNA-binding domain"/>
    <property type="match status" value="1"/>
</dbReference>
<keyword evidence="3" id="KW-0238">DNA-binding</keyword>
<feature type="region of interest" description="Disordered" evidence="1">
    <location>
        <begin position="602"/>
        <end position="621"/>
    </location>
</feature>
<feature type="domain" description="ARID" evidence="2">
    <location>
        <begin position="447"/>
        <end position="539"/>
    </location>
</feature>
<sequence length="621" mass="72765">MDDEYKLLSQKAKINWLKDGDKNTAFFHKVVKGRKHKSRIESIESICDDNGVRYFGDDVPGQFLKHFQNFLRTERKVQPMDENDKVFFKKLNVVEAFNMIKEITNEEIKKALFDIDNDKAPGLMFIPLLFSKRLEMLLNMGETVMPNTQVSGQLLTRRSQRNNRKKSLAPECKDMLMQKMKEVEFFNASKETREHGEDSRTQKEKRARCYKCKIRGHVYWKCPNKDKEVKKGKQKETVKIKYPEKVMYPEKVHVATDYMIEGTDYGNWDNTWFVGSAYKVHMCPTRTLFRRLKYKFVMIAKEESEKKFIFSYGIGDVIMETKEGNYGYVVKFGDNKCSIHYMFGGKGKWKAQEEIHTEVNELKKVITEHNKYLQKYFDSIQPKEEEPSLVKGLEELKWNKEDEQDYVDDEYISWNGSLYALKVNSLSRFVSFMDLLKKDSLVYKNWEIFSTKFVDMLKWFYLVHLNYERLDMIPPRVGVMEINFLSLHKIIGNLGGYLCVTLGDKWKTVASLQGLTDEDGEAMRDCYKRFIDLVQVYCETAERPWYDCRMPEKEMGESSRIGAKEDPQGMDKGKAGILETQGALEEGMNQETQFGVKLESNMEEDAEEESMTGSNDFEIIV</sequence>
<dbReference type="PROSITE" id="PS51011">
    <property type="entry name" value="ARID"/>
    <property type="match status" value="1"/>
</dbReference>
<dbReference type="EMBL" id="BQNB010011801">
    <property type="protein sequence ID" value="GJS95347.1"/>
    <property type="molecule type" value="Genomic_DNA"/>
</dbReference>
<comment type="caution">
    <text evidence="3">The sequence shown here is derived from an EMBL/GenBank/DDBJ whole genome shotgun (WGS) entry which is preliminary data.</text>
</comment>
<name>A0ABQ5A243_9ASTR</name>
<dbReference type="GO" id="GO:0003677">
    <property type="term" value="F:DNA binding"/>
    <property type="evidence" value="ECO:0007669"/>
    <property type="project" value="UniProtKB-KW"/>
</dbReference>
<proteinExistence type="predicted"/>
<dbReference type="InterPro" id="IPR036431">
    <property type="entry name" value="ARID_dom_sf"/>
</dbReference>
<dbReference type="PANTHER" id="PTHR46410:SF26">
    <property type="entry name" value="BULB-TYPE LECTIN DOMAIN-CONTAINING PROTEIN-RELATED"/>
    <property type="match status" value="1"/>
</dbReference>
<organism evidence="3 4">
    <name type="scientific">Tanacetum coccineum</name>
    <dbReference type="NCBI Taxonomy" id="301880"/>
    <lineage>
        <taxon>Eukaryota</taxon>
        <taxon>Viridiplantae</taxon>
        <taxon>Streptophyta</taxon>
        <taxon>Embryophyta</taxon>
        <taxon>Tracheophyta</taxon>
        <taxon>Spermatophyta</taxon>
        <taxon>Magnoliopsida</taxon>
        <taxon>eudicotyledons</taxon>
        <taxon>Gunneridae</taxon>
        <taxon>Pentapetalae</taxon>
        <taxon>asterids</taxon>
        <taxon>campanulids</taxon>
        <taxon>Asterales</taxon>
        <taxon>Asteraceae</taxon>
        <taxon>Asteroideae</taxon>
        <taxon>Anthemideae</taxon>
        <taxon>Anthemidinae</taxon>
        <taxon>Tanacetum</taxon>
    </lineage>
</organism>
<keyword evidence="4" id="KW-1185">Reference proteome</keyword>
<gene>
    <name evidence="3" type="ORF">Tco_0802315</name>
</gene>
<accession>A0ABQ5A243</accession>